<feature type="compositionally biased region" description="Basic and acidic residues" evidence="1">
    <location>
        <begin position="31"/>
        <end position="48"/>
    </location>
</feature>
<dbReference type="OrthoDB" id="5275938at2759"/>
<dbReference type="AlphaFoldDB" id="A0A066X7D1"/>
<protein>
    <recommendedName>
        <fullName evidence="2">BTB domain-containing protein</fullName>
    </recommendedName>
</protein>
<dbReference type="SMART" id="SM00225">
    <property type="entry name" value="BTB"/>
    <property type="match status" value="1"/>
</dbReference>
<evidence type="ECO:0000256" key="1">
    <source>
        <dbReference type="SAM" id="MobiDB-lite"/>
    </source>
</evidence>
<dbReference type="HOGENOM" id="CLU_647237_0_0_1"/>
<accession>A0A066X7D1</accession>
<evidence type="ECO:0000259" key="2">
    <source>
        <dbReference type="PROSITE" id="PS50097"/>
    </source>
</evidence>
<dbReference type="Proteomes" id="UP000027238">
    <property type="component" value="Unassembled WGS sequence"/>
</dbReference>
<reference evidence="4" key="1">
    <citation type="journal article" date="2014" name="Genome Announc.">
        <title>Draft genome sequence of Colletotrichum sublineola, a destructive pathogen of cultivated sorghum.</title>
        <authorList>
            <person name="Baroncelli R."/>
            <person name="Sanz-Martin J.M."/>
            <person name="Rech G.E."/>
            <person name="Sukno S.A."/>
            <person name="Thon M.R."/>
        </authorList>
    </citation>
    <scope>NUCLEOTIDE SEQUENCE [LARGE SCALE GENOMIC DNA]</scope>
    <source>
        <strain evidence="4">TX430BB</strain>
    </source>
</reference>
<gene>
    <name evidence="3" type="ORF">CSUB01_07437</name>
</gene>
<dbReference type="Gene3D" id="3.30.710.10">
    <property type="entry name" value="Potassium Channel Kv1.1, Chain A"/>
    <property type="match status" value="1"/>
</dbReference>
<dbReference type="CDD" id="cd18186">
    <property type="entry name" value="BTB_POZ_ZBTB_KLHL-like"/>
    <property type="match status" value="1"/>
</dbReference>
<dbReference type="EMBL" id="JMSE01001070">
    <property type="protein sequence ID" value="KDN65053.1"/>
    <property type="molecule type" value="Genomic_DNA"/>
</dbReference>
<feature type="domain" description="BTB" evidence="2">
    <location>
        <begin position="56"/>
        <end position="135"/>
    </location>
</feature>
<dbReference type="InterPro" id="IPR000210">
    <property type="entry name" value="BTB/POZ_dom"/>
</dbReference>
<dbReference type="SUPFAM" id="SSF54695">
    <property type="entry name" value="POZ domain"/>
    <property type="match status" value="1"/>
</dbReference>
<name>A0A066X7D1_COLSU</name>
<evidence type="ECO:0000313" key="4">
    <source>
        <dbReference type="Proteomes" id="UP000027238"/>
    </source>
</evidence>
<organism evidence="3 4">
    <name type="scientific">Colletotrichum sublineola</name>
    <name type="common">Sorghum anthracnose fungus</name>
    <dbReference type="NCBI Taxonomy" id="1173701"/>
    <lineage>
        <taxon>Eukaryota</taxon>
        <taxon>Fungi</taxon>
        <taxon>Dikarya</taxon>
        <taxon>Ascomycota</taxon>
        <taxon>Pezizomycotina</taxon>
        <taxon>Sordariomycetes</taxon>
        <taxon>Hypocreomycetidae</taxon>
        <taxon>Glomerellales</taxon>
        <taxon>Glomerellaceae</taxon>
        <taxon>Colletotrichum</taxon>
        <taxon>Colletotrichum graminicola species complex</taxon>
    </lineage>
</organism>
<dbReference type="eggNOG" id="ENOG502SMAU">
    <property type="taxonomic scope" value="Eukaryota"/>
</dbReference>
<sequence length="427" mass="47501">MSGSSSSRSSSSSSAESISSLYIKALTEQTTKGKDKDQNPRASPEKTTRPPIAPHGNLVLVVGPSEVEIRVHALILANASPVFASMLEGARFGEGIALRDATPSNPARVSLPDDDPAAMETICRVIHSRALDAAAAVGASRPGILDASPGEVLAVAVLADKYDCAPAMALAAEHWLRPEAMEDVARSGHICPRRRDLLIAAYWFKHERGFEAGSRRLLAEVSGSFRPLAEDRGSLDENIALRVALALEERRNELRLSLYTSLMQPILNPPVCKCSRPKRRWWRPRPARPAEVVNAVIRCIDRDVLSRGMPYMSINEAIRRAEEIPRHAGKDRAGRAAVDWKYPEGAAEERAGRVWRPWHQALMWHRAGEFREKELKGGVCLRCIHPQMRCEEPRHNEGRVQEIWEWLTPGAKSWLQRVNGLDIMPEW</sequence>
<keyword evidence="4" id="KW-1185">Reference proteome</keyword>
<dbReference type="InterPro" id="IPR011333">
    <property type="entry name" value="SKP1/BTB/POZ_sf"/>
</dbReference>
<comment type="caution">
    <text evidence="3">The sequence shown here is derived from an EMBL/GenBank/DDBJ whole genome shotgun (WGS) entry which is preliminary data.</text>
</comment>
<feature type="region of interest" description="Disordered" evidence="1">
    <location>
        <begin position="24"/>
        <end position="57"/>
    </location>
</feature>
<evidence type="ECO:0000313" key="3">
    <source>
        <dbReference type="EMBL" id="KDN65053.1"/>
    </source>
</evidence>
<dbReference type="PROSITE" id="PS50097">
    <property type="entry name" value="BTB"/>
    <property type="match status" value="1"/>
</dbReference>
<proteinExistence type="predicted"/>
<dbReference type="OMA" id="AMETICR"/>
<dbReference type="STRING" id="1173701.A0A066X7D1"/>